<evidence type="ECO:0000256" key="4">
    <source>
        <dbReference type="ARBA" id="ARBA00022827"/>
    </source>
</evidence>
<organism evidence="8 9">
    <name type="scientific">Actinomyces respiraculi</name>
    <dbReference type="NCBI Taxonomy" id="2744574"/>
    <lineage>
        <taxon>Bacteria</taxon>
        <taxon>Bacillati</taxon>
        <taxon>Actinomycetota</taxon>
        <taxon>Actinomycetes</taxon>
        <taxon>Actinomycetales</taxon>
        <taxon>Actinomycetaceae</taxon>
        <taxon>Actinomyces</taxon>
    </lineage>
</organism>
<accession>A0A7T0LK23</accession>
<keyword evidence="5" id="KW-0560">Oxidoreductase</keyword>
<dbReference type="GO" id="GO:0016614">
    <property type="term" value="F:oxidoreductase activity, acting on CH-OH group of donors"/>
    <property type="evidence" value="ECO:0007669"/>
    <property type="project" value="InterPro"/>
</dbReference>
<comment type="cofactor">
    <cofactor evidence="1">
        <name>FAD</name>
        <dbReference type="ChEBI" id="CHEBI:57692"/>
    </cofactor>
</comment>
<dbReference type="InterPro" id="IPR007867">
    <property type="entry name" value="GMC_OxRtase_C"/>
</dbReference>
<evidence type="ECO:0000259" key="6">
    <source>
        <dbReference type="Pfam" id="PF00732"/>
    </source>
</evidence>
<name>A0A7T0LK23_9ACTO</name>
<dbReference type="PANTHER" id="PTHR42784">
    <property type="entry name" value="PYRANOSE 2-OXIDASE"/>
    <property type="match status" value="1"/>
</dbReference>
<dbReference type="InterPro" id="IPR036188">
    <property type="entry name" value="FAD/NAD-bd_sf"/>
</dbReference>
<keyword evidence="4" id="KW-0274">FAD</keyword>
<dbReference type="InterPro" id="IPR051473">
    <property type="entry name" value="P2Ox-like"/>
</dbReference>
<evidence type="ECO:0000259" key="7">
    <source>
        <dbReference type="Pfam" id="PF05199"/>
    </source>
</evidence>
<dbReference type="KEGG" id="arep:ID810_11040"/>
<dbReference type="Pfam" id="PF13450">
    <property type="entry name" value="NAD_binding_8"/>
    <property type="match status" value="1"/>
</dbReference>
<gene>
    <name evidence="8" type="ORF">ID810_11040</name>
</gene>
<keyword evidence="9" id="KW-1185">Reference proteome</keyword>
<sequence>MSPTIDRHFDAIVIGSGPAGSTAVRELAEAGMSVLLLEAGRELTEKDFTPPVYGEPKGMGLDLGVRAKRILLDHQWNQARRSFYSDTSSRFLVNDAEHPYTYPLDAPFLYIRSRLLGGRMHAYGRVLQRMSDVDFKAASLDGVGIDWPFEYKDIAPYYDRVEELVGLYGDDDPGVEHPPPGTYIGPSHLNEMEMEFKRVVEERWPERHVIGYRFQAPFLDRVPPGIRQARRTGNLTIRTHAVVTRVTTDPRTGLATGAVFVDARTKQEHKVVGDIVLLCASAFESVRLLLNSGDSRHPDGLANSSGLVGRYLLEQALALGYGDDPRHPGYFGPSTQAEPDPFYGGSGGFLIPRYQNLHGQTEPFKRGYSFQGLAGRVPVPEDAPGMFGFGAGIEMLPQYGNHLSLSRRIKDAWGVPAPHIVIRNDDNDRRMVKAAVRDINEMMDAAGLRTNFVASNFGIHSKQVWPDFNPVQRAIFRLGIRMSVMNGVSIHEAGGARMGHDPALSVLNGVCQTWDVPNLFVTDAASFPTGSTEGPALTIMAVTARACDYIVRAHPAGELTRPTQDVVL</sequence>
<evidence type="ECO:0000256" key="3">
    <source>
        <dbReference type="ARBA" id="ARBA00022630"/>
    </source>
</evidence>
<dbReference type="PANTHER" id="PTHR42784:SF1">
    <property type="entry name" value="PYRANOSE 2-OXIDASE"/>
    <property type="match status" value="1"/>
</dbReference>
<evidence type="ECO:0000313" key="8">
    <source>
        <dbReference type="EMBL" id="QPL05234.1"/>
    </source>
</evidence>
<dbReference type="Proteomes" id="UP000594637">
    <property type="component" value="Chromosome"/>
</dbReference>
<dbReference type="AlphaFoldDB" id="A0A7T0LK23"/>
<dbReference type="Gene3D" id="3.50.50.60">
    <property type="entry name" value="FAD/NAD(P)-binding domain"/>
    <property type="match status" value="2"/>
</dbReference>
<comment type="similarity">
    <text evidence="2">Belongs to the GMC oxidoreductase family.</text>
</comment>
<feature type="domain" description="Glucose-methanol-choline oxidoreductase C-terminal" evidence="7">
    <location>
        <begin position="401"/>
        <end position="542"/>
    </location>
</feature>
<dbReference type="Pfam" id="PF00732">
    <property type="entry name" value="GMC_oxred_N"/>
    <property type="match status" value="1"/>
</dbReference>
<evidence type="ECO:0000256" key="2">
    <source>
        <dbReference type="ARBA" id="ARBA00010790"/>
    </source>
</evidence>
<dbReference type="Pfam" id="PF05199">
    <property type="entry name" value="GMC_oxred_C"/>
    <property type="match status" value="1"/>
</dbReference>
<evidence type="ECO:0000256" key="1">
    <source>
        <dbReference type="ARBA" id="ARBA00001974"/>
    </source>
</evidence>
<keyword evidence="3" id="KW-0285">Flavoprotein</keyword>
<dbReference type="SUPFAM" id="SSF54373">
    <property type="entry name" value="FAD-linked reductases, C-terminal domain"/>
    <property type="match status" value="1"/>
</dbReference>
<proteinExistence type="inferred from homology"/>
<feature type="domain" description="Glucose-methanol-choline oxidoreductase N-terminal" evidence="6">
    <location>
        <begin position="227"/>
        <end position="306"/>
    </location>
</feature>
<dbReference type="SUPFAM" id="SSF51905">
    <property type="entry name" value="FAD/NAD(P)-binding domain"/>
    <property type="match status" value="1"/>
</dbReference>
<protein>
    <submittedName>
        <fullName evidence="8">GMC family oxidoreductase</fullName>
    </submittedName>
</protein>
<dbReference type="GO" id="GO:0050660">
    <property type="term" value="F:flavin adenine dinucleotide binding"/>
    <property type="evidence" value="ECO:0007669"/>
    <property type="project" value="InterPro"/>
</dbReference>
<dbReference type="InterPro" id="IPR000172">
    <property type="entry name" value="GMC_OxRdtase_N"/>
</dbReference>
<evidence type="ECO:0000313" key="9">
    <source>
        <dbReference type="Proteomes" id="UP000594637"/>
    </source>
</evidence>
<evidence type="ECO:0000256" key="5">
    <source>
        <dbReference type="ARBA" id="ARBA00023002"/>
    </source>
</evidence>
<dbReference type="RefSeq" id="WP_166857235.1">
    <property type="nucleotide sequence ID" value="NZ_CP063989.1"/>
</dbReference>
<dbReference type="EMBL" id="CP063989">
    <property type="protein sequence ID" value="QPL05234.1"/>
    <property type="molecule type" value="Genomic_DNA"/>
</dbReference>
<reference evidence="8 9" key="1">
    <citation type="submission" date="2020-11" db="EMBL/GenBank/DDBJ databases">
        <title>Actinomyces sp. ZJ750.</title>
        <authorList>
            <person name="Zhou J."/>
        </authorList>
    </citation>
    <scope>NUCLEOTIDE SEQUENCE [LARGE SCALE GENOMIC DNA]</scope>
    <source>
        <strain evidence="8 9">ZJ750</strain>
    </source>
</reference>